<proteinExistence type="predicted"/>
<dbReference type="EMBL" id="BMAW01037392">
    <property type="protein sequence ID" value="GFU48252.1"/>
    <property type="molecule type" value="Genomic_DNA"/>
</dbReference>
<evidence type="ECO:0000313" key="2">
    <source>
        <dbReference type="Proteomes" id="UP000887013"/>
    </source>
</evidence>
<reference evidence="1" key="1">
    <citation type="submission" date="2020-08" db="EMBL/GenBank/DDBJ databases">
        <title>Multicomponent nature underlies the extraordinary mechanical properties of spider dragline silk.</title>
        <authorList>
            <person name="Kono N."/>
            <person name="Nakamura H."/>
            <person name="Mori M."/>
            <person name="Yoshida Y."/>
            <person name="Ohtoshi R."/>
            <person name="Malay A.D."/>
            <person name="Moran D.A.P."/>
            <person name="Tomita M."/>
            <person name="Numata K."/>
            <person name="Arakawa K."/>
        </authorList>
    </citation>
    <scope>NUCLEOTIDE SEQUENCE</scope>
</reference>
<gene>
    <name evidence="1" type="primary">X975_05167</name>
    <name evidence="1" type="ORF">NPIL_448701</name>
</gene>
<keyword evidence="2" id="KW-1185">Reference proteome</keyword>
<evidence type="ECO:0000313" key="1">
    <source>
        <dbReference type="EMBL" id="GFU48252.1"/>
    </source>
</evidence>
<dbReference type="Proteomes" id="UP000887013">
    <property type="component" value="Unassembled WGS sequence"/>
</dbReference>
<protein>
    <submittedName>
        <fullName evidence="1">LIM domain-binding protein 2</fullName>
    </submittedName>
</protein>
<dbReference type="OrthoDB" id="774557at2759"/>
<comment type="caution">
    <text evidence="1">The sequence shown here is derived from an EMBL/GenBank/DDBJ whole genome shotgun (WGS) entry which is preliminary data.</text>
</comment>
<dbReference type="AlphaFoldDB" id="A0A8X6R0K8"/>
<accession>A0A8X6R0K8</accession>
<sequence length="84" mass="9859">MKQMFSQPIPGGPAMDPFYSSPFSSYFRRQTPYFGQPDYRIYEMNKRLQQRTDASMKSELKPTALHNYGWLRTNNVIRLASTES</sequence>
<name>A0A8X6R0K8_NEPPI</name>
<organism evidence="1 2">
    <name type="scientific">Nephila pilipes</name>
    <name type="common">Giant wood spider</name>
    <name type="synonym">Nephila maculata</name>
    <dbReference type="NCBI Taxonomy" id="299642"/>
    <lineage>
        <taxon>Eukaryota</taxon>
        <taxon>Metazoa</taxon>
        <taxon>Ecdysozoa</taxon>
        <taxon>Arthropoda</taxon>
        <taxon>Chelicerata</taxon>
        <taxon>Arachnida</taxon>
        <taxon>Araneae</taxon>
        <taxon>Araneomorphae</taxon>
        <taxon>Entelegynae</taxon>
        <taxon>Araneoidea</taxon>
        <taxon>Nephilidae</taxon>
        <taxon>Nephila</taxon>
    </lineage>
</organism>